<evidence type="ECO:0000313" key="2">
    <source>
        <dbReference type="EMBL" id="GAA0971257.1"/>
    </source>
</evidence>
<gene>
    <name evidence="2" type="ORF">GCM10009550_79440</name>
</gene>
<accession>A0ABP4CM57</accession>
<protein>
    <recommendedName>
        <fullName evidence="4">Tail assembly chaperone</fullName>
    </recommendedName>
</protein>
<dbReference type="Proteomes" id="UP001500665">
    <property type="component" value="Unassembled WGS sequence"/>
</dbReference>
<sequence length="136" mass="15914">MYFVYKPEGSSEWQKWKFEPEKLLSPEAEAIERKTGLDFGEFVQKARFNMRCRRALLWVLLKREHPRLTFEDVQISMEQTDFRFTRAEYDEMRAKAHEQFDGAELDAFLEQLDAEADEKALDDEDEAPKAPASSGG</sequence>
<dbReference type="RefSeq" id="WP_344248191.1">
    <property type="nucleotide sequence ID" value="NZ_BAAAHH010000093.1"/>
</dbReference>
<dbReference type="EMBL" id="BAAAHH010000093">
    <property type="protein sequence ID" value="GAA0971257.1"/>
    <property type="molecule type" value="Genomic_DNA"/>
</dbReference>
<evidence type="ECO:0000256" key="1">
    <source>
        <dbReference type="SAM" id="MobiDB-lite"/>
    </source>
</evidence>
<evidence type="ECO:0000313" key="3">
    <source>
        <dbReference type="Proteomes" id="UP001500665"/>
    </source>
</evidence>
<feature type="region of interest" description="Disordered" evidence="1">
    <location>
        <begin position="116"/>
        <end position="136"/>
    </location>
</feature>
<reference evidence="3" key="1">
    <citation type="journal article" date="2019" name="Int. J. Syst. Evol. Microbiol.">
        <title>The Global Catalogue of Microorganisms (GCM) 10K type strain sequencing project: providing services to taxonomists for standard genome sequencing and annotation.</title>
        <authorList>
            <consortium name="The Broad Institute Genomics Platform"/>
            <consortium name="The Broad Institute Genome Sequencing Center for Infectious Disease"/>
            <person name="Wu L."/>
            <person name="Ma J."/>
        </authorList>
    </citation>
    <scope>NUCLEOTIDE SEQUENCE [LARGE SCALE GENOMIC DNA]</scope>
    <source>
        <strain evidence="3">JCM 10696</strain>
    </source>
</reference>
<organism evidence="2 3">
    <name type="scientific">Actinocorallia libanotica</name>
    <dbReference type="NCBI Taxonomy" id="46162"/>
    <lineage>
        <taxon>Bacteria</taxon>
        <taxon>Bacillati</taxon>
        <taxon>Actinomycetota</taxon>
        <taxon>Actinomycetes</taxon>
        <taxon>Streptosporangiales</taxon>
        <taxon>Thermomonosporaceae</taxon>
        <taxon>Actinocorallia</taxon>
    </lineage>
</organism>
<feature type="compositionally biased region" description="Acidic residues" evidence="1">
    <location>
        <begin position="116"/>
        <end position="126"/>
    </location>
</feature>
<name>A0ABP4CM57_9ACTN</name>
<evidence type="ECO:0008006" key="4">
    <source>
        <dbReference type="Google" id="ProtNLM"/>
    </source>
</evidence>
<proteinExistence type="predicted"/>
<comment type="caution">
    <text evidence="2">The sequence shown here is derived from an EMBL/GenBank/DDBJ whole genome shotgun (WGS) entry which is preliminary data.</text>
</comment>
<keyword evidence="3" id="KW-1185">Reference proteome</keyword>